<accession>A0A9X3S0L2</accession>
<proteinExistence type="predicted"/>
<keyword evidence="3" id="KW-1185">Reference proteome</keyword>
<gene>
    <name evidence="2" type="ORF">OM076_17975</name>
</gene>
<sequence>MLRSMLAGMFSVLLVAGIIGLTVFLTTDTPSAAPKLTTTTSTASQSQHSAQATPTPTASVEALPKVKIRTLTAAAKAAGCTISNPPVLSAMHDTREFTEADYNSNPPTSGEHFPEWYEDGIYAPGTTPNLGMLVHTLEHGRIDLQYKPGTSPETVTRLEKLVDELDSGYHMLLFENGTDMPYAVAATAWGHLLGCPTMNDKVFDAIRAFRANYVDKGPEVVP</sequence>
<evidence type="ECO:0000313" key="2">
    <source>
        <dbReference type="EMBL" id="MDA0162165.1"/>
    </source>
</evidence>
<feature type="region of interest" description="Disordered" evidence="1">
    <location>
        <begin position="36"/>
        <end position="58"/>
    </location>
</feature>
<dbReference type="AlphaFoldDB" id="A0A9X3S0L2"/>
<dbReference type="Pfam" id="PF11303">
    <property type="entry name" value="DUF3105"/>
    <property type="match status" value="1"/>
</dbReference>
<protein>
    <submittedName>
        <fullName evidence="2">DUF3105 domain-containing protein</fullName>
    </submittedName>
</protein>
<reference evidence="2" key="1">
    <citation type="submission" date="2022-10" db="EMBL/GenBank/DDBJ databases">
        <title>The WGS of Solirubrobacter ginsenosidimutans DSM 21036.</title>
        <authorList>
            <person name="Jiang Z."/>
        </authorList>
    </citation>
    <scope>NUCLEOTIDE SEQUENCE</scope>
    <source>
        <strain evidence="2">DSM 21036</strain>
    </source>
</reference>
<dbReference type="Proteomes" id="UP001149140">
    <property type="component" value="Unassembled WGS sequence"/>
</dbReference>
<comment type="caution">
    <text evidence="2">The sequence shown here is derived from an EMBL/GenBank/DDBJ whole genome shotgun (WGS) entry which is preliminary data.</text>
</comment>
<dbReference type="RefSeq" id="WP_270041402.1">
    <property type="nucleotide sequence ID" value="NZ_JAPDOD010000016.1"/>
</dbReference>
<organism evidence="2 3">
    <name type="scientific">Solirubrobacter ginsenosidimutans</name>
    <dbReference type="NCBI Taxonomy" id="490573"/>
    <lineage>
        <taxon>Bacteria</taxon>
        <taxon>Bacillati</taxon>
        <taxon>Actinomycetota</taxon>
        <taxon>Thermoleophilia</taxon>
        <taxon>Solirubrobacterales</taxon>
        <taxon>Solirubrobacteraceae</taxon>
        <taxon>Solirubrobacter</taxon>
    </lineage>
</organism>
<evidence type="ECO:0000313" key="3">
    <source>
        <dbReference type="Proteomes" id="UP001149140"/>
    </source>
</evidence>
<feature type="compositionally biased region" description="Low complexity" evidence="1">
    <location>
        <begin position="36"/>
        <end position="55"/>
    </location>
</feature>
<evidence type="ECO:0000256" key="1">
    <source>
        <dbReference type="SAM" id="MobiDB-lite"/>
    </source>
</evidence>
<name>A0A9X3S0L2_9ACTN</name>
<dbReference type="EMBL" id="JAPDOD010000016">
    <property type="protein sequence ID" value="MDA0162165.1"/>
    <property type="molecule type" value="Genomic_DNA"/>
</dbReference>
<dbReference type="InterPro" id="IPR021454">
    <property type="entry name" value="DUF3105"/>
</dbReference>